<evidence type="ECO:0000313" key="6">
    <source>
        <dbReference type="Proteomes" id="UP000611640"/>
    </source>
</evidence>
<feature type="region of interest" description="Disordered" evidence="3">
    <location>
        <begin position="171"/>
        <end position="208"/>
    </location>
</feature>
<dbReference type="EMBL" id="AP023355">
    <property type="protein sequence ID" value="BCJ38542.1"/>
    <property type="molecule type" value="Genomic_DNA"/>
</dbReference>
<dbReference type="Pfam" id="PF03067">
    <property type="entry name" value="LPMO_10"/>
    <property type="match status" value="1"/>
</dbReference>
<reference evidence="5 6" key="1">
    <citation type="submission" date="2020-08" db="EMBL/GenBank/DDBJ databases">
        <title>Whole genome shotgun sequence of Actinocatenispora thailandica NBRC 105041.</title>
        <authorList>
            <person name="Komaki H."/>
            <person name="Tamura T."/>
        </authorList>
    </citation>
    <scope>NUCLEOTIDE SEQUENCE [LARGE SCALE GENOMIC DNA]</scope>
    <source>
        <strain evidence="5 6">NBRC 105041</strain>
    </source>
</reference>
<dbReference type="Gene3D" id="2.10.10.20">
    <property type="entry name" value="Carbohydrate-binding module superfamily 5/12"/>
    <property type="match status" value="1"/>
</dbReference>
<dbReference type="GO" id="GO:0004553">
    <property type="term" value="F:hydrolase activity, hydrolyzing O-glycosyl compounds"/>
    <property type="evidence" value="ECO:0007669"/>
    <property type="project" value="InterPro"/>
</dbReference>
<keyword evidence="2" id="KW-0378">Hydrolase</keyword>
<dbReference type="InterPro" id="IPR014756">
    <property type="entry name" value="Ig_E-set"/>
</dbReference>
<dbReference type="PANTHER" id="PTHR34823">
    <property type="entry name" value="GLCNAC-BINDING PROTEIN A"/>
    <property type="match status" value="1"/>
</dbReference>
<accession>A0A7R7HZN3</accession>
<dbReference type="Gene3D" id="2.70.50.50">
    <property type="entry name" value="chitin-binding protein cbp21"/>
    <property type="match status" value="1"/>
</dbReference>
<protein>
    <submittedName>
        <fullName evidence="5">Cellulose-binding protein</fullName>
    </submittedName>
</protein>
<organism evidence="5 6">
    <name type="scientific">Actinocatenispora thailandica</name>
    <dbReference type="NCBI Taxonomy" id="227318"/>
    <lineage>
        <taxon>Bacteria</taxon>
        <taxon>Bacillati</taxon>
        <taxon>Actinomycetota</taxon>
        <taxon>Actinomycetes</taxon>
        <taxon>Micromonosporales</taxon>
        <taxon>Micromonosporaceae</taxon>
        <taxon>Actinocatenispora</taxon>
    </lineage>
</organism>
<keyword evidence="1" id="KW-0732">Signal</keyword>
<dbReference type="InterPro" id="IPR004302">
    <property type="entry name" value="Cellulose/chitin-bd_N"/>
</dbReference>
<dbReference type="CDD" id="cd21177">
    <property type="entry name" value="LPMO_AA10"/>
    <property type="match status" value="1"/>
</dbReference>
<evidence type="ECO:0000256" key="2">
    <source>
        <dbReference type="ARBA" id="ARBA00022801"/>
    </source>
</evidence>
<dbReference type="PANTHER" id="PTHR34823:SF1">
    <property type="entry name" value="CHITIN-BINDING TYPE-4 DOMAIN-CONTAINING PROTEIN"/>
    <property type="match status" value="1"/>
</dbReference>
<dbReference type="AlphaFoldDB" id="A0A7R7HZN3"/>
<feature type="domain" description="Chitin-binding type-3" evidence="4">
    <location>
        <begin position="201"/>
        <end position="247"/>
    </location>
</feature>
<dbReference type="GO" id="GO:0030246">
    <property type="term" value="F:carbohydrate binding"/>
    <property type="evidence" value="ECO:0007669"/>
    <property type="project" value="InterPro"/>
</dbReference>
<dbReference type="SMART" id="SM00495">
    <property type="entry name" value="ChtBD3"/>
    <property type="match status" value="1"/>
</dbReference>
<dbReference type="GO" id="GO:0005576">
    <property type="term" value="C:extracellular region"/>
    <property type="evidence" value="ECO:0007669"/>
    <property type="project" value="InterPro"/>
</dbReference>
<dbReference type="Proteomes" id="UP000611640">
    <property type="component" value="Chromosome"/>
</dbReference>
<name>A0A7R7HZN3_9ACTN</name>
<dbReference type="KEGG" id="atl:Athai_60450"/>
<feature type="compositionally biased region" description="Low complexity" evidence="3">
    <location>
        <begin position="179"/>
        <end position="203"/>
    </location>
</feature>
<dbReference type="CDD" id="cd12214">
    <property type="entry name" value="ChiA1_BD"/>
    <property type="match status" value="1"/>
</dbReference>
<evidence type="ECO:0000259" key="4">
    <source>
        <dbReference type="SMART" id="SM00495"/>
    </source>
</evidence>
<evidence type="ECO:0000313" key="5">
    <source>
        <dbReference type="EMBL" id="BCJ38542.1"/>
    </source>
</evidence>
<keyword evidence="6" id="KW-1185">Reference proteome</keyword>
<evidence type="ECO:0000256" key="1">
    <source>
        <dbReference type="ARBA" id="ARBA00022729"/>
    </source>
</evidence>
<dbReference type="SUPFAM" id="SSF81296">
    <property type="entry name" value="E set domains"/>
    <property type="match status" value="1"/>
</dbReference>
<dbReference type="InterPro" id="IPR003610">
    <property type="entry name" value="CBM5/12"/>
</dbReference>
<dbReference type="SUPFAM" id="SSF51055">
    <property type="entry name" value="Carbohydrate binding domain"/>
    <property type="match status" value="1"/>
</dbReference>
<dbReference type="Pfam" id="PF02839">
    <property type="entry name" value="CBM_5_12"/>
    <property type="match status" value="1"/>
</dbReference>
<gene>
    <name evidence="5" type="primary">cpbD</name>
    <name evidence="5" type="ORF">Athai_60450</name>
</gene>
<dbReference type="InterPro" id="IPR051024">
    <property type="entry name" value="GlcNAc_Chitin_IntDeg"/>
</dbReference>
<dbReference type="GO" id="GO:0005975">
    <property type="term" value="P:carbohydrate metabolic process"/>
    <property type="evidence" value="ECO:0007669"/>
    <property type="project" value="InterPro"/>
</dbReference>
<proteinExistence type="predicted"/>
<dbReference type="InterPro" id="IPR036573">
    <property type="entry name" value="CBM_sf_5/12"/>
</dbReference>
<sequence>MRRKITVALVGFGALVGSLLVTTPAAAHGYISSPPSRQAMCAMGRVSDCGPIIWEPQSVEAPKGSHLCSGGNDRFRQLDDPTKNWPATSVGHSVTFTWTITAHHATRDWEYFVGDTRVGYFDAHGSAPGDTVTQTVDLSGYDGRILLLARWNIADTGNAFYSCVDLQVGSGGGTPTPTPTTSSPSPSPTPTATTTPTSQPGGSWTAGTAYHVGDEVTYQGTTYRCLQDHTALPGWEPPSVPALWQPV</sequence>
<evidence type="ECO:0000256" key="3">
    <source>
        <dbReference type="SAM" id="MobiDB-lite"/>
    </source>
</evidence>
<dbReference type="RefSeq" id="WP_203964561.1">
    <property type="nucleotide sequence ID" value="NZ_AP023355.1"/>
</dbReference>